<reference evidence="3 4" key="1">
    <citation type="submission" date="2020-08" db="EMBL/GenBank/DDBJ databases">
        <title>The Agave Microbiome: Exploring the role of microbial communities in plant adaptations to desert environments.</title>
        <authorList>
            <person name="Partida-Martinez L.P."/>
        </authorList>
    </citation>
    <scope>NUCLEOTIDE SEQUENCE [LARGE SCALE GENOMIC DNA]</scope>
    <source>
        <strain evidence="3 4">AT3.2</strain>
    </source>
</reference>
<evidence type="ECO:0000256" key="2">
    <source>
        <dbReference type="SAM" id="MobiDB-lite"/>
    </source>
</evidence>
<proteinExistence type="predicted"/>
<keyword evidence="3" id="KW-0378">Hydrolase</keyword>
<accession>A0A7W9U6V5</accession>
<dbReference type="Pfam" id="PF14559">
    <property type="entry name" value="TPR_19"/>
    <property type="match status" value="1"/>
</dbReference>
<keyword evidence="1" id="KW-0802">TPR repeat</keyword>
<dbReference type="InterPro" id="IPR011990">
    <property type="entry name" value="TPR-like_helical_dom_sf"/>
</dbReference>
<dbReference type="PROSITE" id="PS50005">
    <property type="entry name" value="TPR"/>
    <property type="match status" value="1"/>
</dbReference>
<name>A0A7W9U6V5_9BURK</name>
<dbReference type="PROSITE" id="PS51257">
    <property type="entry name" value="PROKAR_LIPOPROTEIN"/>
    <property type="match status" value="1"/>
</dbReference>
<gene>
    <name evidence="3" type="ORF">HD842_000822</name>
</gene>
<dbReference type="GO" id="GO:0006508">
    <property type="term" value="P:proteolysis"/>
    <property type="evidence" value="ECO:0007669"/>
    <property type="project" value="UniProtKB-KW"/>
</dbReference>
<dbReference type="EMBL" id="JACHBX010000001">
    <property type="protein sequence ID" value="MBB6132711.1"/>
    <property type="molecule type" value="Genomic_DNA"/>
</dbReference>
<dbReference type="InterPro" id="IPR019734">
    <property type="entry name" value="TPR_rpt"/>
</dbReference>
<dbReference type="RefSeq" id="WP_183551299.1">
    <property type="nucleotide sequence ID" value="NZ_JACHBX010000001.1"/>
</dbReference>
<evidence type="ECO:0000313" key="4">
    <source>
        <dbReference type="Proteomes" id="UP000540787"/>
    </source>
</evidence>
<dbReference type="Gene3D" id="1.25.40.10">
    <property type="entry name" value="Tetratricopeptide repeat domain"/>
    <property type="match status" value="1"/>
</dbReference>
<comment type="caution">
    <text evidence="3">The sequence shown here is derived from an EMBL/GenBank/DDBJ whole genome shotgun (WGS) entry which is preliminary data.</text>
</comment>
<keyword evidence="4" id="KW-1185">Reference proteome</keyword>
<organism evidence="3 4">
    <name type="scientific">Massilia aurea</name>
    <dbReference type="NCBI Taxonomy" id="373040"/>
    <lineage>
        <taxon>Bacteria</taxon>
        <taxon>Pseudomonadati</taxon>
        <taxon>Pseudomonadota</taxon>
        <taxon>Betaproteobacteria</taxon>
        <taxon>Burkholderiales</taxon>
        <taxon>Oxalobacteraceae</taxon>
        <taxon>Telluria group</taxon>
        <taxon>Massilia</taxon>
    </lineage>
</organism>
<protein>
    <submittedName>
        <fullName evidence="3">Putative Zn-dependent protease</fullName>
    </submittedName>
</protein>
<feature type="repeat" description="TPR" evidence="1">
    <location>
        <begin position="70"/>
        <end position="103"/>
    </location>
</feature>
<dbReference type="GO" id="GO:0008233">
    <property type="term" value="F:peptidase activity"/>
    <property type="evidence" value="ECO:0007669"/>
    <property type="project" value="UniProtKB-KW"/>
</dbReference>
<keyword evidence="3" id="KW-0645">Protease</keyword>
<dbReference type="AlphaFoldDB" id="A0A7W9U6V5"/>
<evidence type="ECO:0000313" key="3">
    <source>
        <dbReference type="EMBL" id="MBB6132711.1"/>
    </source>
</evidence>
<sequence length="194" mass="20283">MIRQRLSPMLIGVAVLAGCATDGTGTSAETPRAAVSGNLYVQADAALAARQPEKAIALLKSASVAHPVDKKPWVRMAQIRFDASQYGEAISHAQEALARDPNDTLAYSILAVSGLRVASKALADLTRKNNLQGSVRSEAQDLAKLLRTSLGEEVLVSTRPAPRTPVRKPATQTAAAPSRPAPAPAGGSPFDVLK</sequence>
<dbReference type="SUPFAM" id="SSF48452">
    <property type="entry name" value="TPR-like"/>
    <property type="match status" value="1"/>
</dbReference>
<feature type="compositionally biased region" description="Low complexity" evidence="2">
    <location>
        <begin position="169"/>
        <end position="194"/>
    </location>
</feature>
<dbReference type="Proteomes" id="UP000540787">
    <property type="component" value="Unassembled WGS sequence"/>
</dbReference>
<evidence type="ECO:0000256" key="1">
    <source>
        <dbReference type="PROSITE-ProRule" id="PRU00339"/>
    </source>
</evidence>
<feature type="region of interest" description="Disordered" evidence="2">
    <location>
        <begin position="156"/>
        <end position="194"/>
    </location>
</feature>